<dbReference type="PANTHER" id="PTHR16055">
    <property type="entry name" value="INTEGRATOR COMPLEX SUBUNIT 10"/>
    <property type="match status" value="1"/>
</dbReference>
<comment type="caution">
    <text evidence="6">The sequence shown here is derived from an EMBL/GenBank/DDBJ whole genome shotgun (WGS) entry which is preliminary data.</text>
</comment>
<evidence type="ECO:0000256" key="4">
    <source>
        <dbReference type="ARBA" id="ARBA00023242"/>
    </source>
</evidence>
<proteinExistence type="inferred from homology"/>
<evidence type="ECO:0000313" key="6">
    <source>
        <dbReference type="EMBL" id="KAK4886833.1"/>
    </source>
</evidence>
<dbReference type="InterPro" id="IPR026164">
    <property type="entry name" value="Int_cplx_su10"/>
</dbReference>
<comment type="similarity">
    <text evidence="2">Belongs to the Integrator subunit 10 family.</text>
</comment>
<evidence type="ECO:0000256" key="3">
    <source>
        <dbReference type="ARBA" id="ARBA00016811"/>
    </source>
</evidence>
<dbReference type="GO" id="GO:0032039">
    <property type="term" value="C:integrator complex"/>
    <property type="evidence" value="ECO:0007669"/>
    <property type="project" value="InterPro"/>
</dbReference>
<dbReference type="Proteomes" id="UP001353858">
    <property type="component" value="Unassembled WGS sequence"/>
</dbReference>
<evidence type="ECO:0000256" key="1">
    <source>
        <dbReference type="ARBA" id="ARBA00004123"/>
    </source>
</evidence>
<organism evidence="6 7">
    <name type="scientific">Aquatica leii</name>
    <dbReference type="NCBI Taxonomy" id="1421715"/>
    <lineage>
        <taxon>Eukaryota</taxon>
        <taxon>Metazoa</taxon>
        <taxon>Ecdysozoa</taxon>
        <taxon>Arthropoda</taxon>
        <taxon>Hexapoda</taxon>
        <taxon>Insecta</taxon>
        <taxon>Pterygota</taxon>
        <taxon>Neoptera</taxon>
        <taxon>Endopterygota</taxon>
        <taxon>Coleoptera</taxon>
        <taxon>Polyphaga</taxon>
        <taxon>Elateriformia</taxon>
        <taxon>Elateroidea</taxon>
        <taxon>Lampyridae</taxon>
        <taxon>Luciolinae</taxon>
        <taxon>Aquatica</taxon>
    </lineage>
</organism>
<reference evidence="7" key="1">
    <citation type="submission" date="2023-01" db="EMBL/GenBank/DDBJ databases">
        <title>Key to firefly adult light organ development and bioluminescence: homeobox transcription factors regulate luciferase expression and transportation to peroxisome.</title>
        <authorList>
            <person name="Fu X."/>
        </authorList>
    </citation>
    <scope>NUCLEOTIDE SEQUENCE [LARGE SCALE GENOMIC DNA]</scope>
</reference>
<evidence type="ECO:0000313" key="7">
    <source>
        <dbReference type="Proteomes" id="UP001353858"/>
    </source>
</evidence>
<dbReference type="Pfam" id="PF21045">
    <property type="entry name" value="INT10"/>
    <property type="match status" value="1"/>
</dbReference>
<accession>A0AAN7QNW6</accession>
<dbReference type="EMBL" id="JARPUR010000001">
    <property type="protein sequence ID" value="KAK4886833.1"/>
    <property type="molecule type" value="Genomic_DNA"/>
</dbReference>
<evidence type="ECO:0000256" key="5">
    <source>
        <dbReference type="SAM" id="MobiDB-lite"/>
    </source>
</evidence>
<sequence>MAFMMPVVKNDWDIYKCNRSRRISECSNSQSCRSRKVSECKSEGPSLSTSPGSDFIVGSPGHRSVPANMSHPHLQLAKNIRHASILYLRKNYTSSFEPLLLVIHSLPITNRGTLSTQLNAGGNQRHLYFLPITQMTVLQYCTKLLIRCIKDNMLKQPNNYNELSIGNMLVLLQLDWPQEEDLLPLIIDQIRQRGTFSYLLFQAYIINVDILEELTYL</sequence>
<gene>
    <name evidence="6" type="ORF">RN001_003104</name>
</gene>
<evidence type="ECO:0000256" key="2">
    <source>
        <dbReference type="ARBA" id="ARBA00010391"/>
    </source>
</evidence>
<name>A0AAN7QNW6_9COLE</name>
<protein>
    <recommendedName>
        <fullName evidence="3">Integrator complex subunit 10</fullName>
    </recommendedName>
</protein>
<feature type="region of interest" description="Disordered" evidence="5">
    <location>
        <begin position="34"/>
        <end position="53"/>
    </location>
</feature>
<keyword evidence="7" id="KW-1185">Reference proteome</keyword>
<dbReference type="AlphaFoldDB" id="A0AAN7QNW6"/>
<dbReference type="GO" id="GO:0016180">
    <property type="term" value="P:snRNA processing"/>
    <property type="evidence" value="ECO:0007669"/>
    <property type="project" value="InterPro"/>
</dbReference>
<comment type="subcellular location">
    <subcellularLocation>
        <location evidence="1">Nucleus</location>
    </subcellularLocation>
</comment>
<dbReference type="PANTHER" id="PTHR16055:SF2">
    <property type="entry name" value="INTEGRATOR COMPLEX SUBUNIT 10"/>
    <property type="match status" value="1"/>
</dbReference>
<keyword evidence="4" id="KW-0539">Nucleus</keyword>